<dbReference type="InterPro" id="IPR036942">
    <property type="entry name" value="Beta-barrel_TonB_sf"/>
</dbReference>
<proteinExistence type="inferred from homology"/>
<dbReference type="InterPro" id="IPR008969">
    <property type="entry name" value="CarboxyPept-like_regulatory"/>
</dbReference>
<keyword evidence="13" id="KW-1185">Reference proteome</keyword>
<keyword evidence="4 8" id="KW-0812">Transmembrane</keyword>
<dbReference type="OrthoDB" id="9768177at2"/>
<sequence>MYKTFTTIGKWRSYALKILLIMRLTTVILLATLLQVSATTFGQKVTLRQNAISLNQVFNILEKQTGYTVMYTTESLNDELKINTNFNETPLEEAIKTIIKDLPISYTIKGKAIVLQRVEKNILEKIVNVFSNIDVSGRLVDKDGNPISGATITVKGTNRTVLSGSTGFFSLSNVDEKNILTISYVGYVALEIPVQKNLGNIVLNAADSKLEEVEINAGYYTVTDRGRTGNIIKITSTTIEKQPILNPLQALQNRIPGIQITQTTGVAGGGFNVLIRGRSSINTQVGNNPLYIIDDVIYPSTALGGNNQANAFGIARIDPLSTINPNDIESIEILKDADATAIYGSRGANGIILIKTKRGKAGDIKINGVFTQGFSQVAKKVNLLKTSEYIEMRMEALKNDGLSPSTIDYDINGNWDKNKYTDWQKEIIGGTANTSVASLNISGGNDKVNYLIGGNYYNEGTVLPGNFGFSRIGLRSNINFGSFKDRVNLNFTSTYNHTTNSQLGFDPTANILLAPNQPDPYNQYGQLNWANNTVYANPMASFLNSNKIGIDNMIVNATLSYRLLDNLSFKISSGYNLLKYEDFIKNSFASISPARNPTSASRRSSFSNSSINSWTAEPQLNFKTKIGLGHLDALAGLSFQESINQSRGLDATNFASDELLDNILSAGSITASAATYTQYRYSAVFSRINYSLADKLFVNLTARRDGSTRFGKDKQFANFGAIGAAYLFSEERFIKNALPFISLGKIRASYGVTGNDQIGDYKYLQLYTSSGIYQNTSTLSPTLGNADYGWETNKKGEIALQLNLFKYKVNFEISYYNNRSSNQLIGDPLPPSTGNGTIIANRPATVQNTGLEFATNFNLIKNKNWRWTSGINLTIPKNKLLSYPGIENSADAVNFVVGQPLSIVRIYNSKGVSRQTGLYEFEDKNNNGTNLFDDGDRYLQKFIGQYFYGGFQNSLRYKNLTLDFLISFTKQNGFNYLNSIQSVPGNWSANSYPASNQPTAALDRWRQAGDNSSAQKFSTSLDADDAFYNAIIYGGLNVSDASYARLKNLSLSYAIPNEWLAKSHISNASISITGQNVFTITNYIGLDPETMDLRRLPPLRTFAMSINLTF</sequence>
<dbReference type="Pfam" id="PF07715">
    <property type="entry name" value="Plug"/>
    <property type="match status" value="1"/>
</dbReference>
<evidence type="ECO:0000256" key="6">
    <source>
        <dbReference type="ARBA" id="ARBA00023136"/>
    </source>
</evidence>
<dbReference type="SUPFAM" id="SSF56935">
    <property type="entry name" value="Porins"/>
    <property type="match status" value="1"/>
</dbReference>
<dbReference type="InterPro" id="IPR023997">
    <property type="entry name" value="TonB-dep_OMP_SusC/RagA_CS"/>
</dbReference>
<dbReference type="Gene3D" id="3.55.50.30">
    <property type="match status" value="1"/>
</dbReference>
<dbReference type="InterPro" id="IPR012910">
    <property type="entry name" value="Plug_dom"/>
</dbReference>
<evidence type="ECO:0000256" key="1">
    <source>
        <dbReference type="ARBA" id="ARBA00004571"/>
    </source>
</evidence>
<dbReference type="SUPFAM" id="SSF49464">
    <property type="entry name" value="Carboxypeptidase regulatory domain-like"/>
    <property type="match status" value="1"/>
</dbReference>
<dbReference type="STRING" id="425514.SAMN05443550_104251"/>
<dbReference type="NCBIfam" id="TIGR04057">
    <property type="entry name" value="SusC_RagA_signa"/>
    <property type="match status" value="1"/>
</dbReference>
<evidence type="ECO:0000259" key="11">
    <source>
        <dbReference type="Pfam" id="PF07715"/>
    </source>
</evidence>
<accession>A0A1H4CZH3</accession>
<keyword evidence="6 8" id="KW-0472">Membrane</keyword>
<evidence type="ECO:0000256" key="2">
    <source>
        <dbReference type="ARBA" id="ARBA00022448"/>
    </source>
</evidence>
<dbReference type="Gene3D" id="2.60.40.1120">
    <property type="entry name" value="Carboxypeptidase-like, regulatory domain"/>
    <property type="match status" value="1"/>
</dbReference>
<comment type="similarity">
    <text evidence="8 9">Belongs to the TonB-dependent receptor family.</text>
</comment>
<evidence type="ECO:0000313" key="13">
    <source>
        <dbReference type="Proteomes" id="UP000198850"/>
    </source>
</evidence>
<evidence type="ECO:0000256" key="3">
    <source>
        <dbReference type="ARBA" id="ARBA00022452"/>
    </source>
</evidence>
<evidence type="ECO:0000313" key="12">
    <source>
        <dbReference type="EMBL" id="SEA65452.1"/>
    </source>
</evidence>
<evidence type="ECO:0000256" key="7">
    <source>
        <dbReference type="ARBA" id="ARBA00023237"/>
    </source>
</evidence>
<keyword evidence="3 8" id="KW-1134">Transmembrane beta strand</keyword>
<protein>
    <submittedName>
        <fullName evidence="12">TonB-linked outer membrane protein, SusC/RagA family</fullName>
    </submittedName>
</protein>
<evidence type="ECO:0000256" key="8">
    <source>
        <dbReference type="PROSITE-ProRule" id="PRU01360"/>
    </source>
</evidence>
<dbReference type="Gene3D" id="2.170.130.10">
    <property type="entry name" value="TonB-dependent receptor, plug domain"/>
    <property type="match status" value="1"/>
</dbReference>
<evidence type="ECO:0000259" key="10">
    <source>
        <dbReference type="Pfam" id="PF00593"/>
    </source>
</evidence>
<dbReference type="InterPro" id="IPR039426">
    <property type="entry name" value="TonB-dep_rcpt-like"/>
</dbReference>
<keyword evidence="2 8" id="KW-0813">Transport</keyword>
<dbReference type="PROSITE" id="PS52016">
    <property type="entry name" value="TONB_DEPENDENT_REC_3"/>
    <property type="match status" value="1"/>
</dbReference>
<dbReference type="InterPro" id="IPR000531">
    <property type="entry name" value="Beta-barrel_TonB"/>
</dbReference>
<evidence type="ECO:0000256" key="5">
    <source>
        <dbReference type="ARBA" id="ARBA00023077"/>
    </source>
</evidence>
<dbReference type="AlphaFoldDB" id="A0A1H4CZH3"/>
<organism evidence="12 13">
    <name type="scientific">Pedobacter hartonius</name>
    <dbReference type="NCBI Taxonomy" id="425514"/>
    <lineage>
        <taxon>Bacteria</taxon>
        <taxon>Pseudomonadati</taxon>
        <taxon>Bacteroidota</taxon>
        <taxon>Sphingobacteriia</taxon>
        <taxon>Sphingobacteriales</taxon>
        <taxon>Sphingobacteriaceae</taxon>
        <taxon>Pedobacter</taxon>
    </lineage>
</organism>
<dbReference type="GO" id="GO:0009279">
    <property type="term" value="C:cell outer membrane"/>
    <property type="evidence" value="ECO:0007669"/>
    <property type="project" value="UniProtKB-SubCell"/>
</dbReference>
<comment type="subcellular location">
    <subcellularLocation>
        <location evidence="1 8">Cell outer membrane</location>
        <topology evidence="1 8">Multi-pass membrane protein</topology>
    </subcellularLocation>
</comment>
<dbReference type="InterPro" id="IPR023996">
    <property type="entry name" value="TonB-dep_OMP_SusC/RagA"/>
</dbReference>
<evidence type="ECO:0000256" key="9">
    <source>
        <dbReference type="RuleBase" id="RU003357"/>
    </source>
</evidence>
<dbReference type="NCBIfam" id="TIGR04056">
    <property type="entry name" value="OMP_RagA_SusC"/>
    <property type="match status" value="1"/>
</dbReference>
<dbReference type="Gene3D" id="2.40.170.20">
    <property type="entry name" value="TonB-dependent receptor, beta-barrel domain"/>
    <property type="match status" value="1"/>
</dbReference>
<gene>
    <name evidence="12" type="ORF">SAMN05443550_104251</name>
</gene>
<dbReference type="InterPro" id="IPR037066">
    <property type="entry name" value="Plug_dom_sf"/>
</dbReference>
<name>A0A1H4CZH3_9SPHI</name>
<dbReference type="RefSeq" id="WP_090556382.1">
    <property type="nucleotide sequence ID" value="NZ_FNRA01000004.1"/>
</dbReference>
<feature type="domain" description="TonB-dependent receptor plug" evidence="11">
    <location>
        <begin position="228"/>
        <end position="351"/>
    </location>
</feature>
<evidence type="ECO:0000256" key="4">
    <source>
        <dbReference type="ARBA" id="ARBA00022692"/>
    </source>
</evidence>
<dbReference type="EMBL" id="FNRA01000004">
    <property type="protein sequence ID" value="SEA65452.1"/>
    <property type="molecule type" value="Genomic_DNA"/>
</dbReference>
<keyword evidence="5 9" id="KW-0798">TonB box</keyword>
<dbReference type="Proteomes" id="UP000198850">
    <property type="component" value="Unassembled WGS sequence"/>
</dbReference>
<reference evidence="12 13" key="1">
    <citation type="submission" date="2016-10" db="EMBL/GenBank/DDBJ databases">
        <authorList>
            <person name="de Groot N.N."/>
        </authorList>
    </citation>
    <scope>NUCLEOTIDE SEQUENCE [LARGE SCALE GENOMIC DNA]</scope>
    <source>
        <strain evidence="12 13">DSM 19033</strain>
    </source>
</reference>
<feature type="domain" description="TonB-dependent receptor-like beta-barrel" evidence="10">
    <location>
        <begin position="519"/>
        <end position="1076"/>
    </location>
</feature>
<dbReference type="Pfam" id="PF00593">
    <property type="entry name" value="TonB_dep_Rec_b-barrel"/>
    <property type="match status" value="1"/>
</dbReference>
<dbReference type="Pfam" id="PF13715">
    <property type="entry name" value="CarbopepD_reg_2"/>
    <property type="match status" value="1"/>
</dbReference>
<keyword evidence="7 8" id="KW-0998">Cell outer membrane</keyword>